<dbReference type="RefSeq" id="WP_020851933.1">
    <property type="nucleotide sequence ID" value="NZ_CP006696.1"/>
</dbReference>
<proteinExistence type="predicted"/>
<feature type="transmembrane region" description="Helical" evidence="1">
    <location>
        <begin position="12"/>
        <end position="34"/>
    </location>
</feature>
<name>A0A060H1M8_XYLFS</name>
<dbReference type="PATRIC" id="fig|155920.8.peg.244"/>
<dbReference type="InterPro" id="IPR025746">
    <property type="entry name" value="PilX_N_dom"/>
</dbReference>
<dbReference type="AlphaFoldDB" id="A0A060H1M8"/>
<evidence type="ECO:0000259" key="2">
    <source>
        <dbReference type="Pfam" id="PF13681"/>
    </source>
</evidence>
<sequence>MRMTHLGPYRQRGISLIVILLLLLVMTLIGLAVLRTTLLQERMSANLRDRSLSFQTAEAALRDAEEFIRTENAKGHVAGYDCTAAGSQCPAIPENTYTGNLSSGCSSGAENCWVNATGSQAVTRMIGQYYIQYLGERAGVNQESLGAGSSASQSQYGAAEEISAEKYYRIIARSSDPSSNDERAFVVLQTAVIIN</sequence>
<evidence type="ECO:0000313" key="5">
    <source>
        <dbReference type="Proteomes" id="UP000027215"/>
    </source>
</evidence>
<organism evidence="4 5">
    <name type="scientific">Xylella fastidiosa subsp. sandyi Ann-1</name>
    <dbReference type="NCBI Taxonomy" id="155920"/>
    <lineage>
        <taxon>Bacteria</taxon>
        <taxon>Pseudomonadati</taxon>
        <taxon>Pseudomonadota</taxon>
        <taxon>Gammaproteobacteria</taxon>
        <taxon>Lysobacterales</taxon>
        <taxon>Lysobacteraceae</taxon>
        <taxon>Xylella</taxon>
    </lineage>
</organism>
<dbReference type="EMBL" id="CP006696">
    <property type="protein sequence ID" value="AIC09220.1"/>
    <property type="molecule type" value="Genomic_DNA"/>
</dbReference>
<reference evidence="4 5" key="1">
    <citation type="submission" date="2013-08" db="EMBL/GenBank/DDBJ databases">
        <authorList>
            <person name="Stouthamer R."/>
            <person name="Nunney L."/>
        </authorList>
    </citation>
    <scope>NUCLEOTIDE SEQUENCE [LARGE SCALE GENOMIC DNA]</scope>
    <source>
        <strain evidence="5">ann-1</strain>
    </source>
</reference>
<evidence type="ECO:0000259" key="3">
    <source>
        <dbReference type="Pfam" id="PF14341"/>
    </source>
</evidence>
<keyword evidence="1" id="KW-1133">Transmembrane helix</keyword>
<evidence type="ECO:0000256" key="1">
    <source>
        <dbReference type="SAM" id="Phobius"/>
    </source>
</evidence>
<evidence type="ECO:0000313" key="4">
    <source>
        <dbReference type="EMBL" id="AIC09220.1"/>
    </source>
</evidence>
<keyword evidence="1" id="KW-0472">Membrane</keyword>
<dbReference type="KEGG" id="xfs:D934_01035"/>
<dbReference type="InterPro" id="IPR025205">
    <property type="entry name" value="PilX/PilW_C"/>
</dbReference>
<keyword evidence="1" id="KW-0812">Transmembrane</keyword>
<accession>A0A060H1M8</accession>
<feature type="domain" description="Type 4 fimbrial biogenesis protein PilX N-terminal" evidence="3">
    <location>
        <begin position="12"/>
        <end position="62"/>
    </location>
</feature>
<gene>
    <name evidence="4" type="ORF">D934_01035</name>
</gene>
<dbReference type="HOGENOM" id="CLU_103317_3_0_6"/>
<protein>
    <submittedName>
        <fullName evidence="4">PilX protein</fullName>
    </submittedName>
</protein>
<feature type="domain" description="PilX/PilW C-terminal" evidence="2">
    <location>
        <begin position="100"/>
        <end position="192"/>
    </location>
</feature>
<dbReference type="Pfam" id="PF14341">
    <property type="entry name" value="PilX_N"/>
    <property type="match status" value="1"/>
</dbReference>
<dbReference type="Pfam" id="PF13681">
    <property type="entry name" value="PilX"/>
    <property type="match status" value="1"/>
</dbReference>
<dbReference type="Proteomes" id="UP000027215">
    <property type="component" value="Chromosome"/>
</dbReference>